<dbReference type="Proteomes" id="UP000199598">
    <property type="component" value="Unassembled WGS sequence"/>
</dbReference>
<sequence length="835" mass="93369">MITDFFPNADPAHTLWYDTSAAHWNEALPLGNGHLGAMVYGNPLNARIHLNEDTLYSGEPTRIYPVPEIADQIDHAEKLLRDGKLFEAQEFVRKNWTGRQGQAYQPVGNLFITMADQGEVSNYHRALDIRHSLHHESYEQAGVKYERTSFASYPDNVIVVRLTTDKPGTLSFSLRYDSPHPTCRATLEADNTRLHLRGQAPAFTSSRVIERIEHDQEQYRNPEIFGTDGKLRPFAENEQDGHRGGIVYSEDGLGEGTYFEAGLAVKLEGGNIRPERGELNVEGATAVTLRIAMATSFNGPDKSPSREGKDPTPIVKSTLEKASSASYEDMLQKHTDDVLKLFDRVSLKLGNGDVPNLPTSTRLEQFQDKGDPALAALQFQYGRYLLIASSRAGSQPPNLQGIWNNLRRPQWSSNYTMNINLEMNYWPAEITGLSELHEPLFMLIEELAVSGARTAKTMFNAPGWCAFHNTTIWRDSVPSPCDPASAFWPMAAGWLLSHMWEHFLYTNNTEFLKNRAYPLMKSAAAFYEWWLCENKNGYLVPKVSTSPENRYLDEDGHVITVDQGSTMDCAIIRETFNNTAAAARLLGLDEVLAEILETKAARLLPYQIGAQGQVQEWSQDFKEFLPTHRHLSHLYGLFPCDQIGKDTPELLRASVRSLEIRGGLATGWSMGWKICLWARVGDGDHAYKIIHNMFNRVENEAPKSEDGGLYGNLMIAHPPFQIDGNFGYTRGVAEMLMNTTHNGIELLPALPSVWPKGEVRGLRGRGGFEVDLVWEDNKPTLAQITSHRGGNLTVLCKASFKGSTFDQTLQLYVATQKTIAGETLALAFDEALLVS</sequence>
<dbReference type="PIRSF" id="PIRSF007663">
    <property type="entry name" value="UCP007663"/>
    <property type="match status" value="1"/>
</dbReference>
<dbReference type="PANTHER" id="PTHR31084:SF0">
    <property type="entry name" value="ALPHA-L-FUCOSIDASE 2"/>
    <property type="match status" value="1"/>
</dbReference>
<name>A0A1I3ZU58_9HYPH</name>
<dbReference type="InterPro" id="IPR054363">
    <property type="entry name" value="GH95_cat"/>
</dbReference>
<gene>
    <name evidence="4" type="ORF">SAMN04488518_105262</name>
</gene>
<dbReference type="InterPro" id="IPR027414">
    <property type="entry name" value="GH95_N_dom"/>
</dbReference>
<feature type="domain" description="Glycosyl hydrolase family 95 catalytic" evidence="3">
    <location>
        <begin position="326"/>
        <end position="736"/>
    </location>
</feature>
<dbReference type="Pfam" id="PF14498">
    <property type="entry name" value="Glyco_hyd_65N_2"/>
    <property type="match status" value="1"/>
</dbReference>
<evidence type="ECO:0000259" key="3">
    <source>
        <dbReference type="Pfam" id="PF22124"/>
    </source>
</evidence>
<dbReference type="SUPFAM" id="SSF48208">
    <property type="entry name" value="Six-hairpin glycosidases"/>
    <property type="match status" value="1"/>
</dbReference>
<accession>A0A1I3ZU58</accession>
<evidence type="ECO:0000313" key="4">
    <source>
        <dbReference type="EMBL" id="SFK47166.1"/>
    </source>
</evidence>
<reference evidence="4 5" key="1">
    <citation type="submission" date="2016-10" db="EMBL/GenBank/DDBJ databases">
        <authorList>
            <person name="Varghese N."/>
            <person name="Submissions S."/>
        </authorList>
    </citation>
    <scope>NUCLEOTIDE SEQUENCE [LARGE SCALE GENOMIC DNA]</scope>
    <source>
        <strain evidence="4 5">DSM 16392</strain>
    </source>
</reference>
<dbReference type="Pfam" id="PF21307">
    <property type="entry name" value="Glyco_hydro_95_C"/>
    <property type="match status" value="1"/>
</dbReference>
<evidence type="ECO:0000259" key="2">
    <source>
        <dbReference type="Pfam" id="PF21307"/>
    </source>
</evidence>
<dbReference type="InterPro" id="IPR012341">
    <property type="entry name" value="6hp_glycosidase-like_sf"/>
</dbReference>
<organism evidence="4 5">
    <name type="scientific">Pseudovibrio ascidiaceicola</name>
    <dbReference type="NCBI Taxonomy" id="285279"/>
    <lineage>
        <taxon>Bacteria</taxon>
        <taxon>Pseudomonadati</taxon>
        <taxon>Pseudomonadota</taxon>
        <taxon>Alphaproteobacteria</taxon>
        <taxon>Hyphomicrobiales</taxon>
        <taxon>Stappiaceae</taxon>
        <taxon>Pseudovibrio</taxon>
    </lineage>
</organism>
<evidence type="ECO:0000313" key="5">
    <source>
        <dbReference type="Proteomes" id="UP000199598"/>
    </source>
</evidence>
<feature type="domain" description="Glycosyl hydrolase family 95 N-terminal" evidence="1">
    <location>
        <begin position="15"/>
        <end position="298"/>
    </location>
</feature>
<dbReference type="EMBL" id="FOSK01000005">
    <property type="protein sequence ID" value="SFK47166.1"/>
    <property type="molecule type" value="Genomic_DNA"/>
</dbReference>
<protein>
    <submittedName>
        <fullName evidence="4">Alpha-L-fucosidase 2</fullName>
    </submittedName>
</protein>
<dbReference type="Pfam" id="PF22124">
    <property type="entry name" value="Glyco_hydro_95_cat"/>
    <property type="match status" value="1"/>
</dbReference>
<dbReference type="PANTHER" id="PTHR31084">
    <property type="entry name" value="ALPHA-L-FUCOSIDASE 2"/>
    <property type="match status" value="1"/>
</dbReference>
<evidence type="ECO:0000259" key="1">
    <source>
        <dbReference type="Pfam" id="PF14498"/>
    </source>
</evidence>
<dbReference type="Gene3D" id="2.60.40.1180">
    <property type="entry name" value="Golgi alpha-mannosidase II"/>
    <property type="match status" value="1"/>
</dbReference>
<keyword evidence="5" id="KW-1185">Reference proteome</keyword>
<dbReference type="Gene3D" id="1.50.10.10">
    <property type="match status" value="1"/>
</dbReference>
<dbReference type="InterPro" id="IPR016518">
    <property type="entry name" value="Alpha-L-fucosidase"/>
</dbReference>
<dbReference type="InterPro" id="IPR049053">
    <property type="entry name" value="AFCA-like_C"/>
</dbReference>
<dbReference type="RefSeq" id="WP_093519575.1">
    <property type="nucleotide sequence ID" value="NZ_FOSK01000005.1"/>
</dbReference>
<proteinExistence type="predicted"/>
<comment type="caution">
    <text evidence="4">The sequence shown here is derived from an EMBL/GenBank/DDBJ whole genome shotgun (WGS) entry which is preliminary data.</text>
</comment>
<dbReference type="InterPro" id="IPR008928">
    <property type="entry name" value="6-hairpin_glycosidase_sf"/>
</dbReference>
<dbReference type="Gene3D" id="2.70.98.50">
    <property type="entry name" value="putative glycoside hydrolase family protein from bacillus halodurans"/>
    <property type="match status" value="1"/>
</dbReference>
<feature type="domain" description="Alpha fucosidase A-like C-terminal" evidence="2">
    <location>
        <begin position="742"/>
        <end position="819"/>
    </location>
</feature>
<dbReference type="InterPro" id="IPR013780">
    <property type="entry name" value="Glyco_hydro_b"/>
</dbReference>